<dbReference type="GO" id="GO:0006508">
    <property type="term" value="P:proteolysis"/>
    <property type="evidence" value="ECO:0007669"/>
    <property type="project" value="InterPro"/>
</dbReference>
<dbReference type="GO" id="GO:0004252">
    <property type="term" value="F:serine-type endopeptidase activity"/>
    <property type="evidence" value="ECO:0007669"/>
    <property type="project" value="InterPro"/>
</dbReference>
<accession>M8AT64</accession>
<protein>
    <submittedName>
        <fullName evidence="5">Cucumisin</fullName>
    </submittedName>
</protein>
<dbReference type="SUPFAM" id="SSF52743">
    <property type="entry name" value="Subtilisin-like"/>
    <property type="match status" value="1"/>
</dbReference>
<dbReference type="InterPro" id="IPR000209">
    <property type="entry name" value="Peptidase_S8/S53_dom"/>
</dbReference>
<feature type="domain" description="Peptidase S8/S53" evidence="4">
    <location>
        <begin position="3"/>
        <end position="171"/>
    </location>
</feature>
<reference evidence="5" key="1">
    <citation type="submission" date="2015-06" db="UniProtKB">
        <authorList>
            <consortium name="EnsemblPlants"/>
        </authorList>
    </citation>
    <scope>IDENTIFICATION</scope>
</reference>
<evidence type="ECO:0000313" key="5">
    <source>
        <dbReference type="EnsemblPlants" id="EMT04624"/>
    </source>
</evidence>
<sequence length="209" mass="21176">MGGVIDSGIFPDHPSFSDDGMPAPPAKWKGRCDFNRTSCNNKLIASTAAGAVVPGANVLGHALGTASGVAARAHIAMYKVCDLNGGCEASDILAGVDAAVGDGCDVISMSLGGPSVPFNPLTKILAIAIGTFGAIRKGIFVSMAAGNFGPGESTVKNEALWMLTVAASTMDRSIRSIVQLGNGAYFHGESLYQPNTGVPGGFYPLVSAG</sequence>
<evidence type="ECO:0000256" key="1">
    <source>
        <dbReference type="ARBA" id="ARBA00011073"/>
    </source>
</evidence>
<dbReference type="AlphaFoldDB" id="M8AT64"/>
<comment type="similarity">
    <text evidence="1 3">Belongs to the peptidase S8 family.</text>
</comment>
<dbReference type="PROSITE" id="PS51892">
    <property type="entry name" value="SUBTILASE"/>
    <property type="match status" value="1"/>
</dbReference>
<dbReference type="InterPro" id="IPR036852">
    <property type="entry name" value="Peptidase_S8/S53_dom_sf"/>
</dbReference>
<comment type="caution">
    <text evidence="3">Lacks conserved residue(s) required for the propagation of feature annotation.</text>
</comment>
<keyword evidence="2" id="KW-0732">Signal</keyword>
<dbReference type="EnsemblPlants" id="EMT04624">
    <property type="protein sequence ID" value="EMT04624"/>
    <property type="gene ID" value="F775_21541"/>
</dbReference>
<proteinExistence type="inferred from homology"/>
<dbReference type="PANTHER" id="PTHR10795">
    <property type="entry name" value="PROPROTEIN CONVERTASE SUBTILISIN/KEXIN"/>
    <property type="match status" value="1"/>
</dbReference>
<name>M8AT64_AEGTA</name>
<evidence type="ECO:0000259" key="4">
    <source>
        <dbReference type="Pfam" id="PF00082"/>
    </source>
</evidence>
<dbReference type="Pfam" id="PF00082">
    <property type="entry name" value="Peptidase_S8"/>
    <property type="match status" value="1"/>
</dbReference>
<dbReference type="Gene3D" id="3.50.30.30">
    <property type="match status" value="1"/>
</dbReference>
<dbReference type="InterPro" id="IPR045051">
    <property type="entry name" value="SBT"/>
</dbReference>
<dbReference type="Gene3D" id="3.40.50.200">
    <property type="entry name" value="Peptidase S8/S53 domain"/>
    <property type="match status" value="2"/>
</dbReference>
<evidence type="ECO:0000256" key="2">
    <source>
        <dbReference type="ARBA" id="ARBA00022729"/>
    </source>
</evidence>
<organism evidence="5">
    <name type="scientific">Aegilops tauschii</name>
    <name type="common">Tausch's goatgrass</name>
    <name type="synonym">Aegilops squarrosa</name>
    <dbReference type="NCBI Taxonomy" id="37682"/>
    <lineage>
        <taxon>Eukaryota</taxon>
        <taxon>Viridiplantae</taxon>
        <taxon>Streptophyta</taxon>
        <taxon>Embryophyta</taxon>
        <taxon>Tracheophyta</taxon>
        <taxon>Spermatophyta</taxon>
        <taxon>Magnoliopsida</taxon>
        <taxon>Liliopsida</taxon>
        <taxon>Poales</taxon>
        <taxon>Poaceae</taxon>
        <taxon>BOP clade</taxon>
        <taxon>Pooideae</taxon>
        <taxon>Triticodae</taxon>
        <taxon>Triticeae</taxon>
        <taxon>Triticinae</taxon>
        <taxon>Aegilops</taxon>
    </lineage>
</organism>
<evidence type="ECO:0000256" key="3">
    <source>
        <dbReference type="PROSITE-ProRule" id="PRU01240"/>
    </source>
</evidence>